<accession>S7W8S7</accession>
<dbReference type="HOGENOM" id="CLU_339243_0_0_1"/>
<dbReference type="InParanoid" id="S7W8S7"/>
<keyword evidence="2" id="KW-0963">Cytoplasm</keyword>
<dbReference type="Pfam" id="PF00225">
    <property type="entry name" value="Kinesin"/>
    <property type="match status" value="1"/>
</dbReference>
<dbReference type="Gene3D" id="2.130.10.10">
    <property type="entry name" value="YVTN repeat-like/Quinoprotein amine dehydrogenase"/>
    <property type="match status" value="2"/>
</dbReference>
<dbReference type="GO" id="GO:0008017">
    <property type="term" value="F:microtubule binding"/>
    <property type="evidence" value="ECO:0007669"/>
    <property type="project" value="InterPro"/>
</dbReference>
<dbReference type="GO" id="GO:0007052">
    <property type="term" value="P:mitotic spindle organization"/>
    <property type="evidence" value="ECO:0007669"/>
    <property type="project" value="TreeGrafter"/>
</dbReference>
<dbReference type="PROSITE" id="PS50082">
    <property type="entry name" value="WD_REPEATS_2"/>
    <property type="match status" value="1"/>
</dbReference>
<evidence type="ECO:0000256" key="5">
    <source>
        <dbReference type="ARBA" id="ARBA00023054"/>
    </source>
</evidence>
<evidence type="ECO:0000256" key="7">
    <source>
        <dbReference type="PROSITE-ProRule" id="PRU00283"/>
    </source>
</evidence>
<dbReference type="InterPro" id="IPR036322">
    <property type="entry name" value="WD40_repeat_dom_sf"/>
</dbReference>
<reference evidence="12" key="1">
    <citation type="journal article" date="2013" name="PLoS Genet.">
        <title>The genome of Spraguea lophii and the basis of host-microsporidian interactions.</title>
        <authorList>
            <person name="Campbell S.E."/>
            <person name="Williams T.A."/>
            <person name="Yousuf A."/>
            <person name="Soanes D.M."/>
            <person name="Paszkiewicz K.H."/>
            <person name="Williams B.A.P."/>
        </authorList>
    </citation>
    <scope>NUCLEOTIDE SEQUENCE [LARGE SCALE GENOMIC DNA]</scope>
    <source>
        <strain evidence="12">42_110</strain>
    </source>
</reference>
<evidence type="ECO:0000259" key="10">
    <source>
        <dbReference type="PROSITE" id="PS50067"/>
    </source>
</evidence>
<dbReference type="Gene3D" id="3.40.850.10">
    <property type="entry name" value="Kinesin motor domain"/>
    <property type="match status" value="1"/>
</dbReference>
<feature type="coiled-coil region" evidence="9">
    <location>
        <begin position="322"/>
        <end position="378"/>
    </location>
</feature>
<evidence type="ECO:0000256" key="8">
    <source>
        <dbReference type="RuleBase" id="RU000394"/>
    </source>
</evidence>
<dbReference type="AlphaFoldDB" id="S7W8S7"/>
<dbReference type="SUPFAM" id="SSF52540">
    <property type="entry name" value="P-loop containing nucleoside triphosphate hydrolases"/>
    <property type="match status" value="1"/>
</dbReference>
<keyword evidence="7 8" id="KW-0505">Motor protein</keyword>
<dbReference type="PANTHER" id="PTHR47969:SF15">
    <property type="entry name" value="CHROMOSOME-ASSOCIATED KINESIN KIF4A-RELATED"/>
    <property type="match status" value="1"/>
</dbReference>
<dbReference type="InterPro" id="IPR019821">
    <property type="entry name" value="Kinesin_motor_CS"/>
</dbReference>
<dbReference type="PROSITE" id="PS50067">
    <property type="entry name" value="KINESIN_MOTOR_2"/>
    <property type="match status" value="1"/>
</dbReference>
<organism evidence="11 12">
    <name type="scientific">Spraguea lophii (strain 42_110)</name>
    <name type="common">Microsporidian parasite</name>
    <dbReference type="NCBI Taxonomy" id="1358809"/>
    <lineage>
        <taxon>Eukaryota</taxon>
        <taxon>Fungi</taxon>
        <taxon>Fungi incertae sedis</taxon>
        <taxon>Microsporidia</taxon>
        <taxon>Spragueidae</taxon>
        <taxon>Spraguea</taxon>
    </lineage>
</organism>
<dbReference type="GO" id="GO:0051231">
    <property type="term" value="P:spindle elongation"/>
    <property type="evidence" value="ECO:0007669"/>
    <property type="project" value="TreeGrafter"/>
</dbReference>
<dbReference type="VEuPathDB" id="MicrosporidiaDB:SLOPH_1241"/>
<dbReference type="InterPro" id="IPR027417">
    <property type="entry name" value="P-loop_NTPase"/>
</dbReference>
<dbReference type="GO" id="GO:0005737">
    <property type="term" value="C:cytoplasm"/>
    <property type="evidence" value="ECO:0007669"/>
    <property type="project" value="UniProtKB-SubCell"/>
</dbReference>
<evidence type="ECO:0000256" key="3">
    <source>
        <dbReference type="ARBA" id="ARBA00022741"/>
    </source>
</evidence>
<dbReference type="EMBL" id="ATCN01000325">
    <property type="protein sequence ID" value="EPR79261.1"/>
    <property type="molecule type" value="Genomic_DNA"/>
</dbReference>
<evidence type="ECO:0000256" key="2">
    <source>
        <dbReference type="ARBA" id="ARBA00022490"/>
    </source>
</evidence>
<keyword evidence="3 7" id="KW-0547">Nucleotide-binding</keyword>
<comment type="subcellular location">
    <subcellularLocation>
        <location evidence="1">Cytoplasm</location>
    </subcellularLocation>
</comment>
<evidence type="ECO:0000313" key="11">
    <source>
        <dbReference type="EMBL" id="EPR79261.1"/>
    </source>
</evidence>
<dbReference type="GO" id="GO:0005874">
    <property type="term" value="C:microtubule"/>
    <property type="evidence" value="ECO:0007669"/>
    <property type="project" value="UniProtKB-KW"/>
</dbReference>
<dbReference type="OMA" id="YAHDSWI"/>
<evidence type="ECO:0000256" key="9">
    <source>
        <dbReference type="SAM" id="Coils"/>
    </source>
</evidence>
<keyword evidence="6" id="KW-0853">WD repeat</keyword>
<evidence type="ECO:0000256" key="4">
    <source>
        <dbReference type="ARBA" id="ARBA00022840"/>
    </source>
</evidence>
<proteinExistence type="inferred from homology"/>
<dbReference type="GO" id="GO:0005875">
    <property type="term" value="C:microtubule associated complex"/>
    <property type="evidence" value="ECO:0007669"/>
    <property type="project" value="TreeGrafter"/>
</dbReference>
<keyword evidence="4 7" id="KW-0067">ATP-binding</keyword>
<dbReference type="Proteomes" id="UP000014978">
    <property type="component" value="Unassembled WGS sequence"/>
</dbReference>
<keyword evidence="12" id="KW-1185">Reference proteome</keyword>
<dbReference type="PROSITE" id="PS00411">
    <property type="entry name" value="KINESIN_MOTOR_1"/>
    <property type="match status" value="1"/>
</dbReference>
<comment type="caution">
    <text evidence="11">The sequence shown here is derived from an EMBL/GenBank/DDBJ whole genome shotgun (WGS) entry which is preliminary data.</text>
</comment>
<dbReference type="InterPro" id="IPR001752">
    <property type="entry name" value="Kinesin_motor_dom"/>
</dbReference>
<comment type="similarity">
    <text evidence="7 8">Belongs to the TRAFAC class myosin-kinesin ATPase superfamily. Kinesin family.</text>
</comment>
<keyword evidence="8" id="KW-0493">Microtubule</keyword>
<keyword evidence="5 9" id="KW-0175">Coiled coil</keyword>
<dbReference type="GO" id="GO:0007018">
    <property type="term" value="P:microtubule-based movement"/>
    <property type="evidence" value="ECO:0007669"/>
    <property type="project" value="InterPro"/>
</dbReference>
<feature type="binding site" evidence="7">
    <location>
        <begin position="74"/>
        <end position="81"/>
    </location>
    <ligand>
        <name>ATP</name>
        <dbReference type="ChEBI" id="CHEBI:30616"/>
    </ligand>
</feature>
<dbReference type="PROSITE" id="PS50294">
    <property type="entry name" value="WD_REPEATS_REGION"/>
    <property type="match status" value="1"/>
</dbReference>
<dbReference type="SMART" id="SM00320">
    <property type="entry name" value="WD40"/>
    <property type="match status" value="4"/>
</dbReference>
<dbReference type="STRING" id="1358809.S7W8S7"/>
<feature type="repeat" description="WD" evidence="6">
    <location>
        <begin position="542"/>
        <end position="580"/>
    </location>
</feature>
<dbReference type="OrthoDB" id="3176171at2759"/>
<dbReference type="PRINTS" id="PR00380">
    <property type="entry name" value="KINESINHEAVY"/>
</dbReference>
<dbReference type="InterPro" id="IPR027640">
    <property type="entry name" value="Kinesin-like_fam"/>
</dbReference>
<dbReference type="InterPro" id="IPR036961">
    <property type="entry name" value="Kinesin_motor_dom_sf"/>
</dbReference>
<feature type="domain" description="Kinesin motor" evidence="10">
    <location>
        <begin position="3"/>
        <end position="305"/>
    </location>
</feature>
<evidence type="ECO:0000313" key="12">
    <source>
        <dbReference type="Proteomes" id="UP000014978"/>
    </source>
</evidence>
<dbReference type="SMART" id="SM00129">
    <property type="entry name" value="KISc"/>
    <property type="match status" value="1"/>
</dbReference>
<dbReference type="GO" id="GO:0005524">
    <property type="term" value="F:ATP binding"/>
    <property type="evidence" value="ECO:0007669"/>
    <property type="project" value="UniProtKB-UniRule"/>
</dbReference>
<dbReference type="InterPro" id="IPR015943">
    <property type="entry name" value="WD40/YVTN_repeat-like_dom_sf"/>
</dbReference>
<sequence>MSNVQVSIRLRPCKDSIAYIENTQISIYGKSYNFPSTSTLYNVDSTQEDVFVNSVQPVIDRSLEGYNSTVMVYGQTGSGKTYTMGIGLDVITEREYGIVLNSLEYIFNKGEHSVSCTFIEIYNENVYDLLNKRNKLVLREISNEVIVCGVSDINLNCMESAKELIKRACLERTTKNTKMNNASSRSHAIFTVTLTKNIDDNYLVSKINFVDLAGSERIKKSGVIGEKVKEAININQGLLSLGNVINALYHRDNHIPYRSSKITRILRSSLGGNSSTLFIACINPSNDDISETQNTLKYALRTTSISNKVERNKEIDKNKICQTEQANEIRRLKQENIFLKQQIKDYQKFNNQVENKENKILEQKIIHLEKIINEYKNTTCKCMKKNIDNKNNNNIIEHNNNNTIQHSNDIKNIDNDNNNNIKMNIKTIQRNNEMNIKNKRKVSFNLEEKVKFIKKEDKIRFLSTNKIPIKNNLIENNFKDLNEQKENYNKDLSKNVSDININLYRNIPNKINDKKFTRNNEDTKNNILNPTKKIQLNTVISLEDHRNSISEVLFNNHLYSSSLDGSVRKWDLDKNKSQIMIEEKDPIKNISGKDKIYYSCKNKIGLLEEGKEIFKYSSDISNIFIEDNLLFCGHEDGCISMTDIRKGMCWSKRVHRGTVFKVLKYNNEIFSCSRDHSVGVSEGMDGIGFRMLKPPHYDSVHVLLESNGCLITGGRDCSLKKWNINSGLVQKTIPYAHDSWIRCGYKLEDGFCTGAKDGSMVFWDVDKSITEKYKFYVDGCINSIVENNYNYFVGCQNKKIYVVR</sequence>
<protein>
    <recommendedName>
        <fullName evidence="8">Kinesin-like protein</fullName>
    </recommendedName>
</protein>
<name>S7W8S7_SPRLO</name>
<dbReference type="GO" id="GO:0003777">
    <property type="term" value="F:microtubule motor activity"/>
    <property type="evidence" value="ECO:0007669"/>
    <property type="project" value="InterPro"/>
</dbReference>
<dbReference type="InterPro" id="IPR001680">
    <property type="entry name" value="WD40_rpt"/>
</dbReference>
<evidence type="ECO:0000256" key="6">
    <source>
        <dbReference type="PROSITE-ProRule" id="PRU00221"/>
    </source>
</evidence>
<evidence type="ECO:0000256" key="1">
    <source>
        <dbReference type="ARBA" id="ARBA00004496"/>
    </source>
</evidence>
<dbReference type="PANTHER" id="PTHR47969">
    <property type="entry name" value="CHROMOSOME-ASSOCIATED KINESIN KIF4A-RELATED"/>
    <property type="match status" value="1"/>
</dbReference>
<gene>
    <name evidence="11" type="ORF">SLOPH_1241</name>
</gene>
<dbReference type="SUPFAM" id="SSF50978">
    <property type="entry name" value="WD40 repeat-like"/>
    <property type="match status" value="1"/>
</dbReference>